<feature type="compositionally biased region" description="Polar residues" evidence="1">
    <location>
        <begin position="142"/>
        <end position="153"/>
    </location>
</feature>
<feature type="region of interest" description="Disordered" evidence="1">
    <location>
        <begin position="44"/>
        <end position="84"/>
    </location>
</feature>
<evidence type="ECO:0000313" key="2">
    <source>
        <dbReference type="EMBL" id="CAE7231680.1"/>
    </source>
</evidence>
<evidence type="ECO:0000256" key="1">
    <source>
        <dbReference type="SAM" id="MobiDB-lite"/>
    </source>
</evidence>
<feature type="region of interest" description="Disordered" evidence="1">
    <location>
        <begin position="1"/>
        <end position="31"/>
    </location>
</feature>
<dbReference type="OrthoDB" id="431495at2759"/>
<sequence length="415" mass="46057">MASRLKELENARKDEERQKKLAERKRAQELREAKKKLARELQGAQRMLTRSEQEVNKLTGQLNRTEQQAQQATVKKNREGEKAEEGIGRIRQKYGKVDNTLREKMANVGQARGRLAHVQFAMAMLERGVIVAVGEDGGPVQSPDNTMLSPQQQRRIRVARRSPEEGGPETDETEEGEEQEIEEEYDEGSAALREELEQLKEENLKLREHLADADKRCTTAVQLLQQAQEVLETRMDDMSTVDFKMHVEKEMEAPVDLENASTMQGSQDGSTQHSPIAQPALFETAPLPAPAPVPAPAPCTLPSLLRQPMPDVKRVPVYAGTFSPPNRMVSCPMNVRYQPAQLPRQDLTMPLGATLLGSQSTSTLHPRGVASMTIPSAQGARMFPAEPVAIPQAFKPVAEPISAPMRQGSCLFVYG</sequence>
<feature type="compositionally biased region" description="Acidic residues" evidence="1">
    <location>
        <begin position="166"/>
        <end position="187"/>
    </location>
</feature>
<feature type="region of interest" description="Disordered" evidence="1">
    <location>
        <begin position="136"/>
        <end position="187"/>
    </location>
</feature>
<comment type="caution">
    <text evidence="2">The sequence shown here is derived from an EMBL/GenBank/DDBJ whole genome shotgun (WGS) entry which is preliminary data.</text>
</comment>
<evidence type="ECO:0000313" key="3">
    <source>
        <dbReference type="Proteomes" id="UP000604046"/>
    </source>
</evidence>
<gene>
    <name evidence="2" type="ORF">SNAT2548_LOCUS9515</name>
</gene>
<protein>
    <submittedName>
        <fullName evidence="2">Uncharacterized protein</fullName>
    </submittedName>
</protein>
<organism evidence="2 3">
    <name type="scientific">Symbiodinium natans</name>
    <dbReference type="NCBI Taxonomy" id="878477"/>
    <lineage>
        <taxon>Eukaryota</taxon>
        <taxon>Sar</taxon>
        <taxon>Alveolata</taxon>
        <taxon>Dinophyceae</taxon>
        <taxon>Suessiales</taxon>
        <taxon>Symbiodiniaceae</taxon>
        <taxon>Symbiodinium</taxon>
    </lineage>
</organism>
<reference evidence="2" key="1">
    <citation type="submission" date="2021-02" db="EMBL/GenBank/DDBJ databases">
        <authorList>
            <person name="Dougan E. K."/>
            <person name="Rhodes N."/>
            <person name="Thang M."/>
            <person name="Chan C."/>
        </authorList>
    </citation>
    <scope>NUCLEOTIDE SEQUENCE</scope>
</reference>
<dbReference type="EMBL" id="CAJNDS010000747">
    <property type="protein sequence ID" value="CAE7231680.1"/>
    <property type="molecule type" value="Genomic_DNA"/>
</dbReference>
<dbReference type="AlphaFoldDB" id="A0A812KQK0"/>
<dbReference type="Proteomes" id="UP000604046">
    <property type="component" value="Unassembled WGS sequence"/>
</dbReference>
<feature type="compositionally biased region" description="Polar residues" evidence="1">
    <location>
        <begin position="56"/>
        <end position="74"/>
    </location>
</feature>
<accession>A0A812KQK0</accession>
<proteinExistence type="predicted"/>
<name>A0A812KQK0_9DINO</name>
<keyword evidence="3" id="KW-1185">Reference proteome</keyword>